<accession>A0A482VTA9</accession>
<organism evidence="1 2">
    <name type="scientific">Asbolus verrucosus</name>
    <name type="common">Desert ironclad beetle</name>
    <dbReference type="NCBI Taxonomy" id="1661398"/>
    <lineage>
        <taxon>Eukaryota</taxon>
        <taxon>Metazoa</taxon>
        <taxon>Ecdysozoa</taxon>
        <taxon>Arthropoda</taxon>
        <taxon>Hexapoda</taxon>
        <taxon>Insecta</taxon>
        <taxon>Pterygota</taxon>
        <taxon>Neoptera</taxon>
        <taxon>Endopterygota</taxon>
        <taxon>Coleoptera</taxon>
        <taxon>Polyphaga</taxon>
        <taxon>Cucujiformia</taxon>
        <taxon>Tenebrionidae</taxon>
        <taxon>Pimeliinae</taxon>
        <taxon>Asbolus</taxon>
    </lineage>
</organism>
<dbReference type="EMBL" id="QDEB01066700">
    <property type="protein sequence ID" value="RZC35946.1"/>
    <property type="molecule type" value="Genomic_DNA"/>
</dbReference>
<name>A0A482VTA9_ASBVE</name>
<evidence type="ECO:0000313" key="2">
    <source>
        <dbReference type="Proteomes" id="UP000292052"/>
    </source>
</evidence>
<reference evidence="1 2" key="1">
    <citation type="submission" date="2017-03" db="EMBL/GenBank/DDBJ databases">
        <title>Genome of the blue death feigning beetle - Asbolus verrucosus.</title>
        <authorList>
            <person name="Rider S.D."/>
        </authorList>
    </citation>
    <scope>NUCLEOTIDE SEQUENCE [LARGE SCALE GENOMIC DNA]</scope>
    <source>
        <strain evidence="1">Butters</strain>
        <tissue evidence="1">Head and leg muscle</tissue>
    </source>
</reference>
<dbReference type="AlphaFoldDB" id="A0A482VTA9"/>
<protein>
    <submittedName>
        <fullName evidence="1">Uncharacterized protein</fullName>
    </submittedName>
</protein>
<proteinExistence type="predicted"/>
<sequence>MLLFMASRGTDPFVRSILRIVDVILSDGSDHAGFPQWTIEDLFASGGQFK</sequence>
<comment type="caution">
    <text evidence="1">The sequence shown here is derived from an EMBL/GenBank/DDBJ whole genome shotgun (WGS) entry which is preliminary data.</text>
</comment>
<evidence type="ECO:0000313" key="1">
    <source>
        <dbReference type="EMBL" id="RZC35946.1"/>
    </source>
</evidence>
<gene>
    <name evidence="1" type="ORF">BDFB_011891</name>
</gene>
<dbReference type="Proteomes" id="UP000292052">
    <property type="component" value="Unassembled WGS sequence"/>
</dbReference>
<keyword evidence="2" id="KW-1185">Reference proteome</keyword>